<dbReference type="SUPFAM" id="SSF109604">
    <property type="entry name" value="HD-domain/PDEase-like"/>
    <property type="match status" value="1"/>
</dbReference>
<evidence type="ECO:0000313" key="3">
    <source>
        <dbReference type="Proteomes" id="UP000199603"/>
    </source>
</evidence>
<sequence length="536" mass="57605">MSNALHRPPHLLPLLRQLKQTALPCFVAETEHRLALGDAIELNRLQSLAEREPGLALSILLAANARTSAEDELRGLQQGIHRLGSGGVQRLLRGLPRQRYDRAQPGHRLSLQAMATSRLAWLFLAHWLRTALASDEDARLSMLTLLDVARWKLPLAAPALAVEIERRVQAGERRSRVERELLGADLDALNVWHLQDLGLPCAESLQRCRWSPMLLARAARQVRGATQVPSLPAPLKIALRERGLLCGLAQVLALEAGVDWYSPRTRSLIQAAAAVSGKSAEEILRGVHRQALFASHEAMFGADAPAPAAGLLRPPRAPRALARTSAGQPAAKSDASAVATAAPAAAAPSPAGDDALAGFARRCEAGHPDLRSLLADVVRLFARLGLKRCALFLRETDRSALACFFSFGFTQGQAGRDLRLPVGEPGLVRLLLAQPGVAFRIAQAQRAGVVGKLPPGLADWPPSGGMLLATIAVQGRAVGFWWADAGPEAPEASVESFARFRRVVESFGPAFTRQLEQRSPSAASANASGRRPHIEE</sequence>
<dbReference type="STRING" id="265719.SAMN04488509_102317"/>
<dbReference type="AlphaFoldDB" id="A0A1G6UFF3"/>
<evidence type="ECO:0000313" key="2">
    <source>
        <dbReference type="EMBL" id="SDD40140.1"/>
    </source>
</evidence>
<dbReference type="EMBL" id="FNAG01000002">
    <property type="protein sequence ID" value="SDD40140.1"/>
    <property type="molecule type" value="Genomic_DNA"/>
</dbReference>
<evidence type="ECO:0008006" key="4">
    <source>
        <dbReference type="Google" id="ProtNLM"/>
    </source>
</evidence>
<dbReference type="Proteomes" id="UP000199603">
    <property type="component" value="Unassembled WGS sequence"/>
</dbReference>
<dbReference type="Gene3D" id="1.10.3210.10">
    <property type="entry name" value="Hypothetical protein af1432"/>
    <property type="match status" value="1"/>
</dbReference>
<proteinExistence type="predicted"/>
<name>A0A1G6UFF3_9GAMM</name>
<reference evidence="2 3" key="1">
    <citation type="submission" date="2016-10" db="EMBL/GenBank/DDBJ databases">
        <authorList>
            <person name="de Groot N.N."/>
        </authorList>
    </citation>
    <scope>NUCLEOTIDE SEQUENCE [LARGE SCALE GENOMIC DNA]</scope>
    <source>
        <strain evidence="2 3">DSM 16957</strain>
    </source>
</reference>
<protein>
    <recommendedName>
        <fullName evidence="4">HDOD domain-containing protein</fullName>
    </recommendedName>
</protein>
<evidence type="ECO:0000256" key="1">
    <source>
        <dbReference type="SAM" id="MobiDB-lite"/>
    </source>
</evidence>
<organism evidence="2 3">
    <name type="scientific">Aquimonas voraii</name>
    <dbReference type="NCBI Taxonomy" id="265719"/>
    <lineage>
        <taxon>Bacteria</taxon>
        <taxon>Pseudomonadati</taxon>
        <taxon>Pseudomonadota</taxon>
        <taxon>Gammaproteobacteria</taxon>
        <taxon>Lysobacterales</taxon>
        <taxon>Lysobacteraceae</taxon>
        <taxon>Aquimonas</taxon>
    </lineage>
</organism>
<dbReference type="RefSeq" id="WP_091240194.1">
    <property type="nucleotide sequence ID" value="NZ_FNAG01000002.1"/>
</dbReference>
<gene>
    <name evidence="2" type="ORF">SAMN04488509_102317</name>
</gene>
<accession>A0A1G6UFF3</accession>
<feature type="compositionally biased region" description="Polar residues" evidence="1">
    <location>
        <begin position="517"/>
        <end position="527"/>
    </location>
</feature>
<keyword evidence="3" id="KW-1185">Reference proteome</keyword>
<feature type="region of interest" description="Disordered" evidence="1">
    <location>
        <begin position="515"/>
        <end position="536"/>
    </location>
</feature>